<dbReference type="Pfam" id="PF00530">
    <property type="entry name" value="SRCR"/>
    <property type="match status" value="6"/>
</dbReference>
<dbReference type="EnsemblMetazoa" id="XM_030991989">
    <property type="protein sequence ID" value="XP_030847849"/>
    <property type="gene ID" value="LOC100890906"/>
</dbReference>
<feature type="disulfide bond" evidence="5">
    <location>
        <begin position="411"/>
        <end position="421"/>
    </location>
</feature>
<accession>A0A7M7P9L7</accession>
<protein>
    <recommendedName>
        <fullName evidence="8">SRCR domain-containing protein</fullName>
    </recommendedName>
</protein>
<evidence type="ECO:0000256" key="3">
    <source>
        <dbReference type="ARBA" id="ARBA00023157"/>
    </source>
</evidence>
<keyword evidence="2" id="KW-0677">Repeat</keyword>
<feature type="domain" description="SRCR" evidence="8">
    <location>
        <begin position="136"/>
        <end position="234"/>
    </location>
</feature>
<feature type="disulfide bond" evidence="5">
    <location>
        <begin position="204"/>
        <end position="214"/>
    </location>
</feature>
<evidence type="ECO:0000256" key="1">
    <source>
        <dbReference type="ARBA" id="ARBA00022729"/>
    </source>
</evidence>
<organism evidence="9 10">
    <name type="scientific">Strongylocentrotus purpuratus</name>
    <name type="common">Purple sea urchin</name>
    <dbReference type="NCBI Taxonomy" id="7668"/>
    <lineage>
        <taxon>Eukaryota</taxon>
        <taxon>Metazoa</taxon>
        <taxon>Echinodermata</taxon>
        <taxon>Eleutherozoa</taxon>
        <taxon>Echinozoa</taxon>
        <taxon>Echinoidea</taxon>
        <taxon>Euechinoidea</taxon>
        <taxon>Echinacea</taxon>
        <taxon>Camarodonta</taxon>
        <taxon>Echinidea</taxon>
        <taxon>Strongylocentrotidae</taxon>
        <taxon>Strongylocentrotus</taxon>
    </lineage>
</organism>
<dbReference type="RefSeq" id="XP_030847849.1">
    <property type="nucleotide sequence ID" value="XM_030991989.1"/>
</dbReference>
<keyword evidence="3 5" id="KW-1015">Disulfide bond</keyword>
<dbReference type="SUPFAM" id="SSF56487">
    <property type="entry name" value="SRCR-like"/>
    <property type="match status" value="6"/>
</dbReference>
<feature type="disulfide bond" evidence="5">
    <location>
        <begin position="308"/>
        <end position="318"/>
    </location>
</feature>
<dbReference type="FunFam" id="3.10.250.10:FF:000011">
    <property type="entry name" value="Scavenger receptor class A member 5"/>
    <property type="match status" value="1"/>
</dbReference>
<dbReference type="FunFam" id="3.10.250.10:FF:000001">
    <property type="entry name" value="Lysyl oxidase 4 isoform X1"/>
    <property type="match status" value="5"/>
</dbReference>
<feature type="chain" id="PRO_5029679165" description="SRCR domain-containing protein" evidence="7">
    <location>
        <begin position="28"/>
        <end position="731"/>
    </location>
</feature>
<dbReference type="PROSITE" id="PS50287">
    <property type="entry name" value="SRCR_2"/>
    <property type="match status" value="6"/>
</dbReference>
<dbReference type="GO" id="GO:0016020">
    <property type="term" value="C:membrane"/>
    <property type="evidence" value="ECO:0007669"/>
    <property type="project" value="InterPro"/>
</dbReference>
<dbReference type="Proteomes" id="UP000007110">
    <property type="component" value="Unassembled WGS sequence"/>
</dbReference>
<reference evidence="9" key="2">
    <citation type="submission" date="2021-01" db="UniProtKB">
        <authorList>
            <consortium name="EnsemblMetazoa"/>
        </authorList>
    </citation>
    <scope>IDENTIFICATION</scope>
</reference>
<feature type="disulfide bond" evidence="5">
    <location>
        <begin position="652"/>
        <end position="662"/>
    </location>
</feature>
<keyword evidence="6" id="KW-1133">Transmembrane helix</keyword>
<dbReference type="PANTHER" id="PTHR19331">
    <property type="entry name" value="SCAVENGER RECEPTOR DOMAIN-CONTAINING"/>
    <property type="match status" value="1"/>
</dbReference>
<evidence type="ECO:0000313" key="9">
    <source>
        <dbReference type="EnsemblMetazoa" id="XP_030847849"/>
    </source>
</evidence>
<feature type="signal peptide" evidence="7">
    <location>
        <begin position="1"/>
        <end position="27"/>
    </location>
</feature>
<feature type="domain" description="SRCR" evidence="8">
    <location>
        <begin position="465"/>
        <end position="563"/>
    </location>
</feature>
<keyword evidence="1 7" id="KW-0732">Signal</keyword>
<evidence type="ECO:0000256" key="5">
    <source>
        <dbReference type="PROSITE-ProRule" id="PRU00196"/>
    </source>
</evidence>
<evidence type="ECO:0000256" key="7">
    <source>
        <dbReference type="SAM" id="SignalP"/>
    </source>
</evidence>
<proteinExistence type="predicted"/>
<evidence type="ECO:0000256" key="2">
    <source>
        <dbReference type="ARBA" id="ARBA00022737"/>
    </source>
</evidence>
<dbReference type="SMART" id="SM00202">
    <property type="entry name" value="SR"/>
    <property type="match status" value="6"/>
</dbReference>
<dbReference type="InterPro" id="IPR036772">
    <property type="entry name" value="SRCR-like_dom_sf"/>
</dbReference>
<keyword evidence="6" id="KW-0472">Membrane</keyword>
<dbReference type="AlphaFoldDB" id="A0A7M7P9L7"/>
<dbReference type="PRINTS" id="PR00258">
    <property type="entry name" value="SPERACTRCPTR"/>
</dbReference>
<reference evidence="10" key="1">
    <citation type="submission" date="2015-02" db="EMBL/GenBank/DDBJ databases">
        <title>Genome sequencing for Strongylocentrotus purpuratus.</title>
        <authorList>
            <person name="Murali S."/>
            <person name="Liu Y."/>
            <person name="Vee V."/>
            <person name="English A."/>
            <person name="Wang M."/>
            <person name="Skinner E."/>
            <person name="Han Y."/>
            <person name="Muzny D.M."/>
            <person name="Worley K.C."/>
            <person name="Gibbs R.A."/>
        </authorList>
    </citation>
    <scope>NUCLEOTIDE SEQUENCE</scope>
</reference>
<name>A0A7M7P9L7_STRPU</name>
<sequence length="731" mass="80548">MAPVGCVRFASWLTCLLAVLQLNSCYGQAPYSVRLVNGTSPGEGRVEVLYKGQWNTICDDFWNLEEAQVVCRQLGYGTDFVVARGSAYYGEGSGPIRQAQCSGLESNLGSCSLTSGDSECSHSEDAGVNCEETYSVRLVDGQSPSEGRVEILYNGQWNTICDDYWSLEEAQVVCRQLGYDTDNATPKNLAYYGQGSGPILLAECSGFENTLNSCALYKLDYVCSHSMDAGVRCELGISNVRLVNGPSPSEGRVEIWYNGQWNTICDDFGNLEEAQVVCRQLGYDTDNVTPMSSAYYGQGSGPIQGARCYGWEDTLESCTLTSVDSTCGHYQDGGVKCEAPYSVRLVNGPSPNEGRIEILYNDEWNTICDDYWNLEEAEVVCRQLGYSTDNVVARSSAYYGQGSGPIQQVRCSGWEETLESCTLTSGDSLCRHYEDAGVRCGSDIFTTYDPFQWPTTTTGDEIYNIRLMNGPSPREGRVEMFYNGRWNTICDDSFNLEEAQVVCRQLGYDTDNVTPRGSAYYGEGSGSIRLVQCSGWEYTLGSCSLTSGDSVCRHYEDAGVRCGSDIITAIPWQPTTTSDGIYNVRLMDGQSPREGRVEMFYNGRWNTICDDYWNLEEAQVACRQLGYSTDNVVPRSYAYYGEGSGPIQQVQCYGWEYTLDHCTLSSGDSVCSHSEDAGVECGVPTYSTSSRVIGMMSFVGVSLFILTLIAMVAVLYTCRKRQKPTPVTVVL</sequence>
<feature type="domain" description="SRCR" evidence="8">
    <location>
        <begin position="343"/>
        <end position="441"/>
    </location>
</feature>
<dbReference type="GeneID" id="100890906"/>
<feature type="domain" description="SRCR" evidence="8">
    <location>
        <begin position="584"/>
        <end position="682"/>
    </location>
</feature>
<dbReference type="Gene3D" id="3.10.250.10">
    <property type="entry name" value="SRCR-like domain"/>
    <property type="match status" value="6"/>
</dbReference>
<evidence type="ECO:0000256" key="4">
    <source>
        <dbReference type="ARBA" id="ARBA00023180"/>
    </source>
</evidence>
<evidence type="ECO:0000259" key="8">
    <source>
        <dbReference type="PROSITE" id="PS50287"/>
    </source>
</evidence>
<feature type="domain" description="SRCR" evidence="8">
    <location>
        <begin position="33"/>
        <end position="131"/>
    </location>
</feature>
<evidence type="ECO:0000256" key="6">
    <source>
        <dbReference type="SAM" id="Phobius"/>
    </source>
</evidence>
<feature type="transmembrane region" description="Helical" evidence="6">
    <location>
        <begin position="692"/>
        <end position="716"/>
    </location>
</feature>
<dbReference type="InterPro" id="IPR001190">
    <property type="entry name" value="SRCR"/>
</dbReference>
<feature type="disulfide bond" evidence="5">
    <location>
        <begin position="533"/>
        <end position="543"/>
    </location>
</feature>
<dbReference type="PANTHER" id="PTHR19331:SF465">
    <property type="entry name" value="EGG PEPTIDE SPERACT RECEPTOR"/>
    <property type="match status" value="1"/>
</dbReference>
<comment type="caution">
    <text evidence="5">Lacks conserved residue(s) required for the propagation of feature annotation.</text>
</comment>
<keyword evidence="10" id="KW-1185">Reference proteome</keyword>
<evidence type="ECO:0000313" key="10">
    <source>
        <dbReference type="Proteomes" id="UP000007110"/>
    </source>
</evidence>
<feature type="domain" description="SRCR" evidence="8">
    <location>
        <begin position="240"/>
        <end position="338"/>
    </location>
</feature>
<keyword evidence="6" id="KW-0812">Transmembrane</keyword>
<feature type="disulfide bond" evidence="5">
    <location>
        <begin position="101"/>
        <end position="111"/>
    </location>
</feature>
<keyword evidence="4" id="KW-0325">Glycoprotein</keyword>